<dbReference type="AlphaFoldDB" id="D7DU76"/>
<dbReference type="FunCoup" id="D7DU76">
    <property type="interactions" value="1"/>
</dbReference>
<dbReference type="EC" id="2.7.7.6" evidence="2"/>
<dbReference type="Proteomes" id="UP000007722">
    <property type="component" value="Chromosome"/>
</dbReference>
<feature type="domain" description="RNA polymerase Rpb2" evidence="15">
    <location>
        <begin position="413"/>
        <end position="477"/>
    </location>
</feature>
<comment type="function">
    <text evidence="8">DNA-dependent RNA polymerase (RNAP) catalyzes the transcription of DNA into RNA using the four ribonucleoside triphosphates as substrates. The Rpo2 subunit (Rpo2N and Rpo2C in this organism) is implicated in DNA promoter recognition and in nucleotide binding.</text>
</comment>
<evidence type="ECO:0000256" key="7">
    <source>
        <dbReference type="ARBA" id="ARBA00023163"/>
    </source>
</evidence>
<dbReference type="InterPro" id="IPR037034">
    <property type="entry name" value="RNA_pol_Rpb2_2_sf"/>
</dbReference>
<dbReference type="NCBIfam" id="NF007175">
    <property type="entry name" value="PRK09606.1"/>
    <property type="match status" value="1"/>
</dbReference>
<comment type="subcellular location">
    <subcellularLocation>
        <location evidence="1">Cytoplasm</location>
    </subcellularLocation>
</comment>
<dbReference type="InterPro" id="IPR007642">
    <property type="entry name" value="RNA_pol_Rpb2_2"/>
</dbReference>
<comment type="similarity">
    <text evidence="11">Belongs to the RNA polymerase beta chain family.</text>
</comment>
<accession>D7DU76</accession>
<keyword evidence="6" id="KW-0238">DNA-binding</keyword>
<keyword evidence="4" id="KW-0808">Transferase</keyword>
<dbReference type="SUPFAM" id="SSF64484">
    <property type="entry name" value="beta and beta-prime subunits of DNA dependent RNA-polymerase"/>
    <property type="match status" value="1"/>
</dbReference>
<evidence type="ECO:0000256" key="8">
    <source>
        <dbReference type="ARBA" id="ARBA00025096"/>
    </source>
</evidence>
<evidence type="ECO:0000256" key="12">
    <source>
        <dbReference type="SAM" id="MobiDB-lite"/>
    </source>
</evidence>
<evidence type="ECO:0000256" key="2">
    <source>
        <dbReference type="ARBA" id="ARBA00012418"/>
    </source>
</evidence>
<evidence type="ECO:0000256" key="6">
    <source>
        <dbReference type="ARBA" id="ARBA00023125"/>
    </source>
</evidence>
<dbReference type="HOGENOM" id="CLU_000524_5_3_2"/>
<dbReference type="Gene3D" id="3.90.1100.10">
    <property type="match status" value="1"/>
</dbReference>
<feature type="domain" description="RNA polymerase Rpb2" evidence="13">
    <location>
        <begin position="168"/>
        <end position="345"/>
    </location>
</feature>
<evidence type="ECO:0000313" key="16">
    <source>
        <dbReference type="EMBL" id="ADI36686.1"/>
    </source>
</evidence>
<evidence type="ECO:0000256" key="3">
    <source>
        <dbReference type="ARBA" id="ARBA00022478"/>
    </source>
</evidence>
<dbReference type="PANTHER" id="PTHR20856">
    <property type="entry name" value="DNA-DIRECTED RNA POLYMERASE I SUBUNIT 2"/>
    <property type="match status" value="1"/>
</dbReference>
<dbReference type="GO" id="GO:0005737">
    <property type="term" value="C:cytoplasm"/>
    <property type="evidence" value="ECO:0007669"/>
    <property type="project" value="UniProtKB-SubCell"/>
</dbReference>
<dbReference type="InterPro" id="IPR007644">
    <property type="entry name" value="RNA_pol_bsu_protrusion"/>
</dbReference>
<dbReference type="GO" id="GO:0032549">
    <property type="term" value="F:ribonucleoside binding"/>
    <property type="evidence" value="ECO:0007669"/>
    <property type="project" value="InterPro"/>
</dbReference>
<keyword evidence="17" id="KW-1185">Reference proteome</keyword>
<evidence type="ECO:0000256" key="4">
    <source>
        <dbReference type="ARBA" id="ARBA00022679"/>
    </source>
</evidence>
<feature type="domain" description="RNA polymerase beta subunit protrusion" evidence="14">
    <location>
        <begin position="15"/>
        <end position="392"/>
    </location>
</feature>
<feature type="compositionally biased region" description="Low complexity" evidence="12">
    <location>
        <begin position="521"/>
        <end position="536"/>
    </location>
</feature>
<reference evidence="16 17" key="1">
    <citation type="submission" date="2010-05" db="EMBL/GenBank/DDBJ databases">
        <title>Complete sequence of Methanococcus voltae A3.</title>
        <authorList>
            <consortium name="US DOE Joint Genome Institute"/>
            <person name="Lucas S."/>
            <person name="Copeland A."/>
            <person name="Lapidus A."/>
            <person name="Cheng J.-F."/>
            <person name="Bruce D."/>
            <person name="Goodwin L."/>
            <person name="Pitluck S."/>
            <person name="Lowry S."/>
            <person name="Clum A."/>
            <person name="Land M."/>
            <person name="Hauser L."/>
            <person name="Kyrpides N."/>
            <person name="Mikhailova N."/>
            <person name="Whitman W.B."/>
            <person name="Woyke T."/>
        </authorList>
    </citation>
    <scope>NUCLEOTIDE SEQUENCE [LARGE SCALE GENOMIC DNA]</scope>
    <source>
        <strain evidence="17">ATCC BAA-1334 / A3</strain>
    </source>
</reference>
<dbReference type="Pfam" id="PF04565">
    <property type="entry name" value="RNA_pol_Rpb2_3"/>
    <property type="match status" value="1"/>
</dbReference>
<dbReference type="Gene3D" id="3.90.1110.10">
    <property type="entry name" value="RNA polymerase Rpb2, domain 2"/>
    <property type="match status" value="1"/>
</dbReference>
<evidence type="ECO:0000259" key="13">
    <source>
        <dbReference type="Pfam" id="PF04561"/>
    </source>
</evidence>
<evidence type="ECO:0000259" key="15">
    <source>
        <dbReference type="Pfam" id="PF04565"/>
    </source>
</evidence>
<evidence type="ECO:0000256" key="9">
    <source>
        <dbReference type="ARBA" id="ARBA00025838"/>
    </source>
</evidence>
<evidence type="ECO:0000256" key="10">
    <source>
        <dbReference type="ARBA" id="ARBA00048552"/>
    </source>
</evidence>
<comment type="subunit">
    <text evidence="9">Part of the RNA polymerase complex.</text>
</comment>
<comment type="catalytic activity">
    <reaction evidence="10">
        <text>RNA(n) + a ribonucleoside 5'-triphosphate = RNA(n+1) + diphosphate</text>
        <dbReference type="Rhea" id="RHEA:21248"/>
        <dbReference type="Rhea" id="RHEA-COMP:14527"/>
        <dbReference type="Rhea" id="RHEA-COMP:17342"/>
        <dbReference type="ChEBI" id="CHEBI:33019"/>
        <dbReference type="ChEBI" id="CHEBI:61557"/>
        <dbReference type="ChEBI" id="CHEBI:140395"/>
        <dbReference type="EC" id="2.7.7.6"/>
    </reaction>
</comment>
<dbReference type="Pfam" id="PF04563">
    <property type="entry name" value="RNA_pol_Rpb2_1"/>
    <property type="match status" value="1"/>
</dbReference>
<feature type="compositionally biased region" description="Acidic residues" evidence="12">
    <location>
        <begin position="550"/>
        <end position="559"/>
    </location>
</feature>
<protein>
    <recommendedName>
        <fullName evidence="2">DNA-directed RNA polymerase</fullName>
        <ecNumber evidence="2">2.7.7.6</ecNumber>
    </recommendedName>
</protein>
<evidence type="ECO:0000313" key="17">
    <source>
        <dbReference type="Proteomes" id="UP000007722"/>
    </source>
</evidence>
<dbReference type="GO" id="GO:0000428">
    <property type="term" value="C:DNA-directed RNA polymerase complex"/>
    <property type="evidence" value="ECO:0007669"/>
    <property type="project" value="UniProtKB-KW"/>
</dbReference>
<proteinExistence type="inferred from homology"/>
<dbReference type="Pfam" id="PF04561">
    <property type="entry name" value="RNA_pol_Rpb2_2"/>
    <property type="match status" value="1"/>
</dbReference>
<dbReference type="GO" id="GO:0003899">
    <property type="term" value="F:DNA-directed RNA polymerase activity"/>
    <property type="evidence" value="ECO:0007669"/>
    <property type="project" value="UniProtKB-EC"/>
</dbReference>
<name>D7DU76_METV3</name>
<evidence type="ECO:0000259" key="14">
    <source>
        <dbReference type="Pfam" id="PF04563"/>
    </source>
</evidence>
<dbReference type="InParanoid" id="D7DU76"/>
<dbReference type="EMBL" id="CP002057">
    <property type="protein sequence ID" value="ADI36686.1"/>
    <property type="molecule type" value="Genomic_DNA"/>
</dbReference>
<keyword evidence="7" id="KW-0804">Transcription</keyword>
<keyword evidence="3" id="KW-0240">DNA-directed RNA polymerase</keyword>
<gene>
    <name evidence="16" type="ordered locus">Mvol_1029</name>
</gene>
<feature type="region of interest" description="Disordered" evidence="12">
    <location>
        <begin position="521"/>
        <end position="604"/>
    </location>
</feature>
<dbReference type="eggNOG" id="arCOG01762">
    <property type="taxonomic scope" value="Archaea"/>
</dbReference>
<dbReference type="InterPro" id="IPR007645">
    <property type="entry name" value="RNA_pol_Rpb2_3"/>
</dbReference>
<dbReference type="GO" id="GO:0003677">
    <property type="term" value="F:DNA binding"/>
    <property type="evidence" value="ECO:0007669"/>
    <property type="project" value="UniProtKB-KW"/>
</dbReference>
<organism evidence="16 17">
    <name type="scientific">Methanococcus voltae (strain ATCC BAA-1334 / A3)</name>
    <dbReference type="NCBI Taxonomy" id="456320"/>
    <lineage>
        <taxon>Archaea</taxon>
        <taxon>Methanobacteriati</taxon>
        <taxon>Methanobacteriota</taxon>
        <taxon>Methanomada group</taxon>
        <taxon>Methanococci</taxon>
        <taxon>Methanococcales</taxon>
        <taxon>Methanococcaceae</taxon>
        <taxon>Methanococcus</taxon>
    </lineage>
</organism>
<dbReference type="STRING" id="456320.Mvol_1029"/>
<dbReference type="GO" id="GO:0006351">
    <property type="term" value="P:DNA-templated transcription"/>
    <property type="evidence" value="ECO:0007669"/>
    <property type="project" value="InterPro"/>
</dbReference>
<dbReference type="InterPro" id="IPR015712">
    <property type="entry name" value="DNA-dir_RNA_pol_su2"/>
</dbReference>
<dbReference type="KEGG" id="mvo:Mvol_1029"/>
<evidence type="ECO:0000256" key="1">
    <source>
        <dbReference type="ARBA" id="ARBA00004496"/>
    </source>
</evidence>
<feature type="compositionally biased region" description="Acidic residues" evidence="12">
    <location>
        <begin position="570"/>
        <end position="604"/>
    </location>
</feature>
<keyword evidence="5" id="KW-0548">Nucleotidyltransferase</keyword>
<evidence type="ECO:0000256" key="11">
    <source>
        <dbReference type="RuleBase" id="RU000434"/>
    </source>
</evidence>
<evidence type="ECO:0000256" key="5">
    <source>
        <dbReference type="ARBA" id="ARBA00022695"/>
    </source>
</evidence>
<sequence>MKSRVIVDAFFEENNLVKHHIDSFNSFVENKVQKIISEVGGVNTEIKSGYRVEFGTVAISKPVNKEADGSVKPITPMEARIRNLAYSAPMYLEIVPFVGENEEEKKLSPLTVYMGELPVILGSDICHLKGKSPEELIEYGEDPEDPLGYFIVNGSEKAVVAQEDLIPNRILCEKVEKNNKMVDVAKVFSTRHGFRALCAVERNPDGLLNVSFPGMPSNIPLVILMRALGAQSDRDIIELISDEPSVIMQLVANLQEVREEHSINTREDALEHIGKRVAPGQPREYKLKRAETILCSYLLPHLGVEPADMRTKAKYLGRMAKNSIELYLGLRVEDDKDHYSNKRLKLAGDLMEDLFRNSFNQLVKDIKYQLERQSIRNKEPSIQAAVRSDVLTERMRHAMATGNWVGGRTGVSQLLDRTSYLATTSQLRRVVSPLSRSQPHFEARDLHATQWGKICPSETPEGPNCGLVKNLAVMCKVTTDQPDDSVIDLLSSMGISRELIQEDDIGAIDEIDSEIEKELNLELAESSESSETQEVPEAVESEVESKEVGQSEESEESEEIAEKDSVETPEAVESEEAESDEDTKTEEDVNENEEEINDESEKEL</sequence>